<name>A0A2T1DI83_9CYAN</name>
<evidence type="ECO:0000313" key="14">
    <source>
        <dbReference type="Proteomes" id="UP000238634"/>
    </source>
</evidence>
<dbReference type="GO" id="GO:0000155">
    <property type="term" value="F:phosphorelay sensor kinase activity"/>
    <property type="evidence" value="ECO:0007669"/>
    <property type="project" value="InterPro"/>
</dbReference>
<feature type="transmembrane region" description="Helical" evidence="11">
    <location>
        <begin position="21"/>
        <end position="41"/>
    </location>
</feature>
<evidence type="ECO:0000256" key="6">
    <source>
        <dbReference type="ARBA" id="ARBA00022777"/>
    </source>
</evidence>
<evidence type="ECO:0000256" key="7">
    <source>
        <dbReference type="ARBA" id="ARBA00022989"/>
    </source>
</evidence>
<dbReference type="InterPro" id="IPR005467">
    <property type="entry name" value="His_kinase_dom"/>
</dbReference>
<sequence>MNQPSIPAFSLPRSLTSLETCGFGFSGLLLWLGTAPAMHAALGSQAIWVWLPGTIVGILLNLQVKRLGTHFPDVAGGTPNYTTRLLQRFPAIARYSAIGYLLGWISVPPINAIILTDLIQANLEPLGIACPIMPLRIGFAILPFIVAFSGTRTLGILHTFFVFPAIGFLVTFCLQGIGWLSLAPTSPGLLPNTWPGISAIDWMKWFFIAVYAVYGCETASSFVADSRKPTVTLRCLSVTAGFIPIVYFAGSWVVMRLATQAGLGDSAYLNLVAAAQPFWGVLTPALVTFLITSGCLLSSATAVSNCPRILYQLAKDGYLPPVFSAVSRRGVLEPSLIFTLLLSLLCLVWGDVARVVMVTGTGYLTSMMAIHWGLWICRNRPETRWSWLSLGFFGMEAAVLVIGGLAWGWQDLLIGLLLPLAVGMTAVWLPRLHFAPFQINWWLQRDRQPLRAPKADWIALQVTILIILVCGAVSIGWLVRARLERHGMGSHMALFSILLITIAFVGVAIACWTSLPQIAAITESREEVERTLSDLQRTQTQLVQAEKMSSLGQLVAGVAHEINNPVNFIYGNLIHVREYSQDLLKLIQLYEQHYPNPIPEIQAESEAVDLEFLQEDLIKTLDSMKIGTDRIRQIVLSLRNFSRLDEAEFKEADIHEGIDSTLLILQHRLKARSDRPEIQLIKDYSDLPPVECYPGPLNQVLMNVLANAIDALEESNAQQTYQEIEAKPNQITIRTLLLDAEWVEIAIADNGQGMPEAVQQRIFNPFFTTKPVGKGTGMGMSISHQIITGNHSGNLKCLSSPGAGAEFVIQIPIRQPACERTIV</sequence>
<comment type="caution">
    <text evidence="13">The sequence shown here is derived from an EMBL/GenBank/DDBJ whole genome shotgun (WGS) entry which is preliminary data.</text>
</comment>
<evidence type="ECO:0000256" key="5">
    <source>
        <dbReference type="ARBA" id="ARBA00022692"/>
    </source>
</evidence>
<dbReference type="Gene3D" id="1.10.287.130">
    <property type="match status" value="1"/>
</dbReference>
<feature type="transmembrane region" description="Helical" evidence="11">
    <location>
        <begin position="236"/>
        <end position="258"/>
    </location>
</feature>
<dbReference type="Gene3D" id="1.20.1740.10">
    <property type="entry name" value="Amino acid/polyamine transporter I"/>
    <property type="match status" value="1"/>
</dbReference>
<evidence type="ECO:0000256" key="2">
    <source>
        <dbReference type="ARBA" id="ARBA00004141"/>
    </source>
</evidence>
<keyword evidence="6" id="KW-0418">Kinase</keyword>
<feature type="transmembrane region" description="Helical" evidence="11">
    <location>
        <begin position="331"/>
        <end position="350"/>
    </location>
</feature>
<dbReference type="InterPro" id="IPR003661">
    <property type="entry name" value="HisK_dim/P_dom"/>
</dbReference>
<dbReference type="SUPFAM" id="SSF55874">
    <property type="entry name" value="ATPase domain of HSP90 chaperone/DNA topoisomerase II/histidine kinase"/>
    <property type="match status" value="1"/>
</dbReference>
<evidence type="ECO:0000256" key="11">
    <source>
        <dbReference type="SAM" id="Phobius"/>
    </source>
</evidence>
<dbReference type="InterPro" id="IPR036097">
    <property type="entry name" value="HisK_dim/P_sf"/>
</dbReference>
<keyword evidence="5 11" id="KW-0812">Transmembrane</keyword>
<dbReference type="SUPFAM" id="SSF47384">
    <property type="entry name" value="Homodimeric domain of signal transducing histidine kinase"/>
    <property type="match status" value="1"/>
</dbReference>
<reference evidence="13 14" key="1">
    <citation type="submission" date="2018-02" db="EMBL/GenBank/DDBJ databases">
        <authorList>
            <person name="Cohen D.B."/>
            <person name="Kent A.D."/>
        </authorList>
    </citation>
    <scope>NUCLEOTIDE SEQUENCE [LARGE SCALE GENOMIC DNA]</scope>
    <source>
        <strain evidence="13 14">ULC007</strain>
    </source>
</reference>
<dbReference type="InterPro" id="IPR004841">
    <property type="entry name" value="AA-permease/SLC12A_dom"/>
</dbReference>
<keyword evidence="10" id="KW-0175">Coiled coil</keyword>
<comment type="subcellular location">
    <subcellularLocation>
        <location evidence="2">Membrane</location>
        <topology evidence="2">Multi-pass membrane protein</topology>
    </subcellularLocation>
</comment>
<feature type="transmembrane region" description="Helical" evidence="11">
    <location>
        <begin position="47"/>
        <end position="64"/>
    </location>
</feature>
<feature type="transmembrane region" description="Helical" evidence="11">
    <location>
        <begin position="126"/>
        <end position="148"/>
    </location>
</feature>
<evidence type="ECO:0000259" key="12">
    <source>
        <dbReference type="PROSITE" id="PS50109"/>
    </source>
</evidence>
<feature type="transmembrane region" description="Helical" evidence="11">
    <location>
        <begin position="387"/>
        <end position="407"/>
    </location>
</feature>
<dbReference type="InterPro" id="IPR004358">
    <property type="entry name" value="Sig_transdc_His_kin-like_C"/>
</dbReference>
<dbReference type="Gene3D" id="3.30.565.10">
    <property type="entry name" value="Histidine kinase-like ATPase, C-terminal domain"/>
    <property type="match status" value="1"/>
</dbReference>
<evidence type="ECO:0000256" key="8">
    <source>
        <dbReference type="ARBA" id="ARBA00023012"/>
    </source>
</evidence>
<evidence type="ECO:0000256" key="9">
    <source>
        <dbReference type="ARBA" id="ARBA00023136"/>
    </source>
</evidence>
<feature type="transmembrane region" description="Helical" evidence="11">
    <location>
        <begin position="491"/>
        <end position="515"/>
    </location>
</feature>
<keyword evidence="14" id="KW-1185">Reference proteome</keyword>
<keyword evidence="7 11" id="KW-1133">Transmembrane helix</keyword>
<feature type="transmembrane region" description="Helical" evidence="11">
    <location>
        <begin position="278"/>
        <end position="303"/>
    </location>
</feature>
<dbReference type="Pfam" id="PF02518">
    <property type="entry name" value="HATPase_c"/>
    <property type="match status" value="1"/>
</dbReference>
<feature type="transmembrane region" description="Helical" evidence="11">
    <location>
        <begin position="413"/>
        <end position="434"/>
    </location>
</feature>
<accession>A0A2T1DI83</accession>
<organism evidence="13 14">
    <name type="scientific">Phormidesmis priestleyi ULC007</name>
    <dbReference type="NCBI Taxonomy" id="1920490"/>
    <lineage>
        <taxon>Bacteria</taxon>
        <taxon>Bacillati</taxon>
        <taxon>Cyanobacteriota</taxon>
        <taxon>Cyanophyceae</taxon>
        <taxon>Leptolyngbyales</taxon>
        <taxon>Leptolyngbyaceae</taxon>
        <taxon>Phormidesmis</taxon>
    </lineage>
</organism>
<dbReference type="EMBL" id="PVWG01000007">
    <property type="protein sequence ID" value="PSB20175.1"/>
    <property type="molecule type" value="Genomic_DNA"/>
</dbReference>
<feature type="transmembrane region" description="Helical" evidence="11">
    <location>
        <begin position="92"/>
        <end position="114"/>
    </location>
</feature>
<dbReference type="CDD" id="cd00082">
    <property type="entry name" value="HisKA"/>
    <property type="match status" value="1"/>
</dbReference>
<evidence type="ECO:0000256" key="4">
    <source>
        <dbReference type="ARBA" id="ARBA00022553"/>
    </source>
</evidence>
<gene>
    <name evidence="13" type="ORF">C7B65_08985</name>
</gene>
<dbReference type="GO" id="GO:0055085">
    <property type="term" value="P:transmembrane transport"/>
    <property type="evidence" value="ECO:0007669"/>
    <property type="project" value="InterPro"/>
</dbReference>
<keyword evidence="6" id="KW-0808">Transferase</keyword>
<protein>
    <recommendedName>
        <fullName evidence="3">histidine kinase</fullName>
        <ecNumber evidence="3">2.7.13.3</ecNumber>
    </recommendedName>
</protein>
<evidence type="ECO:0000256" key="1">
    <source>
        <dbReference type="ARBA" id="ARBA00000085"/>
    </source>
</evidence>
<dbReference type="GO" id="GO:0016020">
    <property type="term" value="C:membrane"/>
    <property type="evidence" value="ECO:0007669"/>
    <property type="project" value="UniProtKB-SubCell"/>
</dbReference>
<dbReference type="SMART" id="SM00387">
    <property type="entry name" value="HATPase_c"/>
    <property type="match status" value="1"/>
</dbReference>
<reference evidence="13 14" key="2">
    <citation type="submission" date="2018-03" db="EMBL/GenBank/DDBJ databases">
        <title>The ancient ancestry and fast evolution of plastids.</title>
        <authorList>
            <person name="Moore K.R."/>
            <person name="Magnabosco C."/>
            <person name="Momper L."/>
            <person name="Gold D.A."/>
            <person name="Bosak T."/>
            <person name="Fournier G.P."/>
        </authorList>
    </citation>
    <scope>NUCLEOTIDE SEQUENCE [LARGE SCALE GENOMIC DNA]</scope>
    <source>
        <strain evidence="13 14">ULC007</strain>
    </source>
</reference>
<dbReference type="AlphaFoldDB" id="A0A2T1DI83"/>
<dbReference type="PANTHER" id="PTHR43065:SF50">
    <property type="entry name" value="HISTIDINE KINASE"/>
    <property type="match status" value="1"/>
</dbReference>
<feature type="transmembrane region" description="Helical" evidence="11">
    <location>
        <begin position="455"/>
        <end position="479"/>
    </location>
</feature>
<evidence type="ECO:0000313" key="13">
    <source>
        <dbReference type="EMBL" id="PSB20175.1"/>
    </source>
</evidence>
<dbReference type="PROSITE" id="PS50109">
    <property type="entry name" value="HIS_KIN"/>
    <property type="match status" value="1"/>
</dbReference>
<dbReference type="InterPro" id="IPR036890">
    <property type="entry name" value="HATPase_C_sf"/>
</dbReference>
<keyword evidence="9 11" id="KW-0472">Membrane</keyword>
<comment type="catalytic activity">
    <reaction evidence="1">
        <text>ATP + protein L-histidine = ADP + protein N-phospho-L-histidine.</text>
        <dbReference type="EC" id="2.7.13.3"/>
    </reaction>
</comment>
<dbReference type="RefSeq" id="WP_073070740.1">
    <property type="nucleotide sequence ID" value="NZ_MPPI01000009.1"/>
</dbReference>
<dbReference type="Proteomes" id="UP000238634">
    <property type="component" value="Unassembled WGS sequence"/>
</dbReference>
<dbReference type="PANTHER" id="PTHR43065">
    <property type="entry name" value="SENSOR HISTIDINE KINASE"/>
    <property type="match status" value="1"/>
</dbReference>
<feature type="domain" description="Histidine kinase" evidence="12">
    <location>
        <begin position="557"/>
        <end position="815"/>
    </location>
</feature>
<proteinExistence type="predicted"/>
<keyword evidence="4" id="KW-0597">Phosphoprotein</keyword>
<feature type="transmembrane region" description="Helical" evidence="11">
    <location>
        <begin position="202"/>
        <end position="224"/>
    </location>
</feature>
<feature type="transmembrane region" description="Helical" evidence="11">
    <location>
        <begin position="160"/>
        <end position="182"/>
    </location>
</feature>
<evidence type="ECO:0000256" key="10">
    <source>
        <dbReference type="SAM" id="Coils"/>
    </source>
</evidence>
<dbReference type="OrthoDB" id="9773246at2"/>
<dbReference type="STRING" id="1920490.GCA_001895925_03708"/>
<keyword evidence="8" id="KW-0902">Two-component regulatory system</keyword>
<dbReference type="InterPro" id="IPR003594">
    <property type="entry name" value="HATPase_dom"/>
</dbReference>
<feature type="coiled-coil region" evidence="10">
    <location>
        <begin position="518"/>
        <end position="548"/>
    </location>
</feature>
<dbReference type="Pfam" id="PF00324">
    <property type="entry name" value="AA_permease"/>
    <property type="match status" value="1"/>
</dbReference>
<evidence type="ECO:0000256" key="3">
    <source>
        <dbReference type="ARBA" id="ARBA00012438"/>
    </source>
</evidence>
<dbReference type="EC" id="2.7.13.3" evidence="3"/>
<dbReference type="PRINTS" id="PR00344">
    <property type="entry name" value="BCTRLSENSOR"/>
</dbReference>